<keyword evidence="2" id="KW-1133">Transmembrane helix</keyword>
<evidence type="ECO:0000313" key="4">
    <source>
        <dbReference type="Proteomes" id="UP000275356"/>
    </source>
</evidence>
<evidence type="ECO:0000256" key="1">
    <source>
        <dbReference type="SAM" id="MobiDB-lite"/>
    </source>
</evidence>
<reference evidence="3 4" key="1">
    <citation type="submission" date="2018-11" db="EMBL/GenBank/DDBJ databases">
        <title>Sequencing the genomes of 1000 actinobacteria strains.</title>
        <authorList>
            <person name="Klenk H.-P."/>
        </authorList>
    </citation>
    <scope>NUCLEOTIDE SEQUENCE [LARGE SCALE GENOMIC DNA]</scope>
    <source>
        <strain evidence="3 4">DSM 13521</strain>
    </source>
</reference>
<dbReference type="RefSeq" id="WP_123740373.1">
    <property type="nucleotide sequence ID" value="NZ_RKHQ01000002.1"/>
</dbReference>
<evidence type="ECO:0000313" key="3">
    <source>
        <dbReference type="EMBL" id="ROR93403.1"/>
    </source>
</evidence>
<proteinExistence type="predicted"/>
<protein>
    <submittedName>
        <fullName evidence="3">Uncharacterized protein</fullName>
    </submittedName>
</protein>
<dbReference type="EMBL" id="RKHQ01000002">
    <property type="protein sequence ID" value="ROR93403.1"/>
    <property type="molecule type" value="Genomic_DNA"/>
</dbReference>
<feature type="region of interest" description="Disordered" evidence="1">
    <location>
        <begin position="89"/>
        <end position="119"/>
    </location>
</feature>
<organism evidence="3 4">
    <name type="scientific">Salana multivorans</name>
    <dbReference type="NCBI Taxonomy" id="120377"/>
    <lineage>
        <taxon>Bacteria</taxon>
        <taxon>Bacillati</taxon>
        <taxon>Actinomycetota</taxon>
        <taxon>Actinomycetes</taxon>
        <taxon>Micrococcales</taxon>
        <taxon>Beutenbergiaceae</taxon>
        <taxon>Salana</taxon>
    </lineage>
</organism>
<evidence type="ECO:0000256" key="2">
    <source>
        <dbReference type="SAM" id="Phobius"/>
    </source>
</evidence>
<feature type="transmembrane region" description="Helical" evidence="2">
    <location>
        <begin position="44"/>
        <end position="61"/>
    </location>
</feature>
<keyword evidence="2" id="KW-0812">Transmembrane</keyword>
<keyword evidence="2" id="KW-0472">Membrane</keyword>
<dbReference type="AlphaFoldDB" id="A0A3N2D0Y7"/>
<accession>A0A3N2D0Y7</accession>
<gene>
    <name evidence="3" type="ORF">EDD28_2815</name>
</gene>
<sequence>MTGNLGAYQEITTDAARAGGVAAYLRDERADAVAKAAPRLRLEGALGALGALTVVGAGYYVNKRWNAYQREQIEQIERRVTELIEARLGRPGPALNETEPETHDGPSDTACYPSTVDAS</sequence>
<name>A0A3N2D0Y7_9MICO</name>
<dbReference type="Proteomes" id="UP000275356">
    <property type="component" value="Unassembled WGS sequence"/>
</dbReference>
<keyword evidence="4" id="KW-1185">Reference proteome</keyword>
<comment type="caution">
    <text evidence="3">The sequence shown here is derived from an EMBL/GenBank/DDBJ whole genome shotgun (WGS) entry which is preliminary data.</text>
</comment>